<organism evidence="2 3">
    <name type="scientific">Microbacterium pseudoresistens</name>
    <dbReference type="NCBI Taxonomy" id="640634"/>
    <lineage>
        <taxon>Bacteria</taxon>
        <taxon>Bacillati</taxon>
        <taxon>Actinomycetota</taxon>
        <taxon>Actinomycetes</taxon>
        <taxon>Micrococcales</taxon>
        <taxon>Microbacteriaceae</taxon>
        <taxon>Microbacterium</taxon>
    </lineage>
</organism>
<accession>A0A7Y9EV25</accession>
<dbReference type="Proteomes" id="UP000552045">
    <property type="component" value="Unassembled WGS sequence"/>
</dbReference>
<keyword evidence="1" id="KW-0812">Transmembrane</keyword>
<reference evidence="2 3" key="1">
    <citation type="submission" date="2020-07" db="EMBL/GenBank/DDBJ databases">
        <title>Sequencing the genomes of 1000 actinobacteria strains.</title>
        <authorList>
            <person name="Klenk H.-P."/>
        </authorList>
    </citation>
    <scope>NUCLEOTIDE SEQUENCE [LARGE SCALE GENOMIC DNA]</scope>
    <source>
        <strain evidence="2 3">DSM 22185</strain>
    </source>
</reference>
<keyword evidence="1" id="KW-0472">Membrane</keyword>
<evidence type="ECO:0000313" key="3">
    <source>
        <dbReference type="Proteomes" id="UP000552045"/>
    </source>
</evidence>
<dbReference type="RefSeq" id="WP_343045366.1">
    <property type="nucleotide sequence ID" value="NZ_BAABLC010000001.1"/>
</dbReference>
<proteinExistence type="predicted"/>
<dbReference type="AlphaFoldDB" id="A0A7Y9EV25"/>
<feature type="transmembrane region" description="Helical" evidence="1">
    <location>
        <begin position="12"/>
        <end position="33"/>
    </location>
</feature>
<keyword evidence="1" id="KW-1133">Transmembrane helix</keyword>
<gene>
    <name evidence="2" type="ORF">BKA02_001404</name>
</gene>
<protein>
    <submittedName>
        <fullName evidence="2">Uncharacterized protein</fullName>
    </submittedName>
</protein>
<sequence>MIVPFEVLGMIVTAAGIVVTIGIAMFAGFAWVVRRIDAVDTKLTDRIDAMGAELTEVKIAVARLEGPRPHLIVGR</sequence>
<evidence type="ECO:0000313" key="2">
    <source>
        <dbReference type="EMBL" id="NYD54349.1"/>
    </source>
</evidence>
<evidence type="ECO:0000256" key="1">
    <source>
        <dbReference type="SAM" id="Phobius"/>
    </source>
</evidence>
<comment type="caution">
    <text evidence="2">The sequence shown here is derived from an EMBL/GenBank/DDBJ whole genome shotgun (WGS) entry which is preliminary data.</text>
</comment>
<dbReference type="EMBL" id="JACCBH010000001">
    <property type="protein sequence ID" value="NYD54349.1"/>
    <property type="molecule type" value="Genomic_DNA"/>
</dbReference>
<name>A0A7Y9EV25_9MICO</name>
<keyword evidence="3" id="KW-1185">Reference proteome</keyword>